<dbReference type="Pfam" id="PF13456">
    <property type="entry name" value="RVT_3"/>
    <property type="match status" value="1"/>
</dbReference>
<dbReference type="Gramene" id="A08p06700.2_BraZ1">
    <property type="protein sequence ID" value="A08p06700.2_BraZ1.CDS.1"/>
    <property type="gene ID" value="A08g06700.2_BraZ1"/>
</dbReference>
<dbReference type="InterPro" id="IPR002156">
    <property type="entry name" value="RNaseH_domain"/>
</dbReference>
<dbReference type="EMBL" id="LR031575">
    <property type="protein sequence ID" value="VDD03161.1"/>
    <property type="molecule type" value="Genomic_DNA"/>
</dbReference>
<dbReference type="AlphaFoldDB" id="A0A3P6C0X9"/>
<dbReference type="GO" id="GO:0004523">
    <property type="term" value="F:RNA-DNA hybrid ribonuclease activity"/>
    <property type="evidence" value="ECO:0007669"/>
    <property type="project" value="InterPro"/>
</dbReference>
<dbReference type="EMBL" id="LS974624">
    <property type="protein sequence ID" value="CAG7897004.1"/>
    <property type="molecule type" value="Genomic_DNA"/>
</dbReference>
<dbReference type="Proteomes" id="UP000694005">
    <property type="component" value="Chromosome A08"/>
</dbReference>
<name>A0A3P6C0X9_BRACM</name>
<proteinExistence type="predicted"/>
<dbReference type="GO" id="GO:0003676">
    <property type="term" value="F:nucleic acid binding"/>
    <property type="evidence" value="ECO:0007669"/>
    <property type="project" value="InterPro"/>
</dbReference>
<protein>
    <recommendedName>
        <fullName evidence="1">RNase H type-1 domain-containing protein</fullName>
    </recommendedName>
</protein>
<evidence type="ECO:0000259" key="1">
    <source>
        <dbReference type="Pfam" id="PF13456"/>
    </source>
</evidence>
<reference evidence="3" key="1">
    <citation type="submission" date="2018-11" db="EMBL/GenBank/DDBJ databases">
        <authorList>
            <consortium name="Genoscope - CEA"/>
            <person name="William W."/>
        </authorList>
    </citation>
    <scope>NUCLEOTIDE SEQUENCE</scope>
</reference>
<evidence type="ECO:0000313" key="3">
    <source>
        <dbReference type="EMBL" id="VDD03161.1"/>
    </source>
</evidence>
<feature type="domain" description="RNase H type-1" evidence="1">
    <location>
        <begin position="13"/>
        <end position="68"/>
    </location>
</feature>
<evidence type="ECO:0000313" key="2">
    <source>
        <dbReference type="EMBL" id="CAG7897004.1"/>
    </source>
</evidence>
<accession>A0A3P6C0X9</accession>
<organism evidence="3">
    <name type="scientific">Brassica campestris</name>
    <name type="common">Field mustard</name>
    <dbReference type="NCBI Taxonomy" id="3711"/>
    <lineage>
        <taxon>Eukaryota</taxon>
        <taxon>Viridiplantae</taxon>
        <taxon>Streptophyta</taxon>
        <taxon>Embryophyta</taxon>
        <taxon>Tracheophyta</taxon>
        <taxon>Spermatophyta</taxon>
        <taxon>Magnoliopsida</taxon>
        <taxon>eudicotyledons</taxon>
        <taxon>Gunneridae</taxon>
        <taxon>Pentapetalae</taxon>
        <taxon>rosids</taxon>
        <taxon>malvids</taxon>
        <taxon>Brassicales</taxon>
        <taxon>Brassicaceae</taxon>
        <taxon>Brassiceae</taxon>
        <taxon>Brassica</taxon>
    </lineage>
</organism>
<sequence length="94" mass="10789">MERMLQYLSCQSIKTDCKDLITMIKESQAWPSLATELEAIKTLKICFPEFKMSHIPRAQNGISDSLGKIARLFHRELCYIGCSISIWLSRPPQV</sequence>
<gene>
    <name evidence="3" type="ORF">BRAA08T32638Z</name>
    <name evidence="2" type="ORF">BRAPAZ1V2_A08P06700.2</name>
</gene>